<keyword evidence="11" id="KW-0808">Transferase</keyword>
<comment type="similarity">
    <text evidence="5">Belongs to the class-IV pyridoxal-phosphate-dependent aminotransferase family.</text>
</comment>
<name>A0A1P8W8S8_9PLAN</name>
<evidence type="ECO:0000256" key="1">
    <source>
        <dbReference type="ARBA" id="ARBA00001933"/>
    </source>
</evidence>
<gene>
    <name evidence="11" type="primary">ilvE_1</name>
    <name evidence="11" type="ORF">Fuma_00040</name>
</gene>
<comment type="cofactor">
    <cofactor evidence="1">
        <name>pyridoxal 5'-phosphate</name>
        <dbReference type="ChEBI" id="CHEBI:597326"/>
    </cofactor>
</comment>
<evidence type="ECO:0000313" key="11">
    <source>
        <dbReference type="EMBL" id="APZ90465.1"/>
    </source>
</evidence>
<dbReference type="InterPro" id="IPR001544">
    <property type="entry name" value="Aminotrans_IV"/>
</dbReference>
<dbReference type="STRING" id="1891926.Fuma_00040"/>
<dbReference type="PANTHER" id="PTHR42743">
    <property type="entry name" value="AMINO-ACID AMINOTRANSFERASE"/>
    <property type="match status" value="1"/>
</dbReference>
<dbReference type="Proteomes" id="UP000187735">
    <property type="component" value="Chromosome"/>
</dbReference>
<evidence type="ECO:0000256" key="5">
    <source>
        <dbReference type="ARBA" id="ARBA00009320"/>
    </source>
</evidence>
<dbReference type="GO" id="GO:0052655">
    <property type="term" value="F:L-valine-2-oxoglutarate transaminase activity"/>
    <property type="evidence" value="ECO:0007669"/>
    <property type="project" value="RHEA"/>
</dbReference>
<dbReference type="InterPro" id="IPR050571">
    <property type="entry name" value="Class-IV_PLP-Dep_Aminotrnsfr"/>
</dbReference>
<dbReference type="RefSeq" id="WP_077022360.1">
    <property type="nucleotide sequence ID" value="NZ_CP017641.1"/>
</dbReference>
<comment type="catalytic activity">
    <reaction evidence="10">
        <text>L-leucine + 2-oxoglutarate = 4-methyl-2-oxopentanoate + L-glutamate</text>
        <dbReference type="Rhea" id="RHEA:18321"/>
        <dbReference type="ChEBI" id="CHEBI:16810"/>
        <dbReference type="ChEBI" id="CHEBI:17865"/>
        <dbReference type="ChEBI" id="CHEBI:29985"/>
        <dbReference type="ChEBI" id="CHEBI:57427"/>
        <dbReference type="EC" id="2.6.1.42"/>
    </reaction>
</comment>
<dbReference type="EMBL" id="CP017641">
    <property type="protein sequence ID" value="APZ90465.1"/>
    <property type="molecule type" value="Genomic_DNA"/>
</dbReference>
<evidence type="ECO:0000256" key="3">
    <source>
        <dbReference type="ARBA" id="ARBA00004931"/>
    </source>
</evidence>
<dbReference type="AlphaFoldDB" id="A0A1P8W8S8"/>
<dbReference type="GO" id="GO:0052654">
    <property type="term" value="F:L-leucine-2-oxoglutarate transaminase activity"/>
    <property type="evidence" value="ECO:0007669"/>
    <property type="project" value="RHEA"/>
</dbReference>
<evidence type="ECO:0000256" key="9">
    <source>
        <dbReference type="ARBA" id="ARBA00048798"/>
    </source>
</evidence>
<evidence type="ECO:0000256" key="6">
    <source>
        <dbReference type="ARBA" id="ARBA00013053"/>
    </source>
</evidence>
<comment type="pathway">
    <text evidence="3">Amino-acid biosynthesis; L-valine biosynthesis; L-valine from pyruvate: step 4/4.</text>
</comment>
<dbReference type="FunFam" id="3.20.10.10:FF:000002">
    <property type="entry name" value="D-alanine aminotransferase"/>
    <property type="match status" value="1"/>
</dbReference>
<evidence type="ECO:0000256" key="7">
    <source>
        <dbReference type="ARBA" id="ARBA00022898"/>
    </source>
</evidence>
<evidence type="ECO:0000256" key="4">
    <source>
        <dbReference type="ARBA" id="ARBA00005072"/>
    </source>
</evidence>
<dbReference type="OrthoDB" id="9805628at2"/>
<keyword evidence="11" id="KW-0032">Aminotransferase</keyword>
<dbReference type="Gene3D" id="3.30.470.10">
    <property type="match status" value="1"/>
</dbReference>
<dbReference type="InterPro" id="IPR043131">
    <property type="entry name" value="BCAT-like_N"/>
</dbReference>
<keyword evidence="12" id="KW-1185">Reference proteome</keyword>
<comment type="pathway">
    <text evidence="2">Amino-acid biosynthesis; L-isoleucine biosynthesis; L-isoleucine from 2-oxobutanoate: step 4/4.</text>
</comment>
<comment type="catalytic activity">
    <reaction evidence="8">
        <text>L-valine + 2-oxoglutarate = 3-methyl-2-oxobutanoate + L-glutamate</text>
        <dbReference type="Rhea" id="RHEA:24813"/>
        <dbReference type="ChEBI" id="CHEBI:11851"/>
        <dbReference type="ChEBI" id="CHEBI:16810"/>
        <dbReference type="ChEBI" id="CHEBI:29985"/>
        <dbReference type="ChEBI" id="CHEBI:57762"/>
        <dbReference type="EC" id="2.6.1.42"/>
    </reaction>
</comment>
<proteinExistence type="inferred from homology"/>
<dbReference type="InterPro" id="IPR043132">
    <property type="entry name" value="BCAT-like_C"/>
</dbReference>
<protein>
    <recommendedName>
        <fullName evidence="6">branched-chain-amino-acid transaminase</fullName>
        <ecNumber evidence="6">2.6.1.42</ecNumber>
    </recommendedName>
</protein>
<comment type="catalytic activity">
    <reaction evidence="9">
        <text>L-isoleucine + 2-oxoglutarate = (S)-3-methyl-2-oxopentanoate + L-glutamate</text>
        <dbReference type="Rhea" id="RHEA:24801"/>
        <dbReference type="ChEBI" id="CHEBI:16810"/>
        <dbReference type="ChEBI" id="CHEBI:29985"/>
        <dbReference type="ChEBI" id="CHEBI:35146"/>
        <dbReference type="ChEBI" id="CHEBI:58045"/>
        <dbReference type="EC" id="2.6.1.42"/>
    </reaction>
</comment>
<keyword evidence="7" id="KW-0663">Pyridoxal phosphate</keyword>
<evidence type="ECO:0000313" key="12">
    <source>
        <dbReference type="Proteomes" id="UP000187735"/>
    </source>
</evidence>
<dbReference type="GO" id="GO:0052656">
    <property type="term" value="F:L-isoleucine-2-oxoglutarate transaminase activity"/>
    <property type="evidence" value="ECO:0007669"/>
    <property type="project" value="RHEA"/>
</dbReference>
<evidence type="ECO:0000256" key="2">
    <source>
        <dbReference type="ARBA" id="ARBA00004824"/>
    </source>
</evidence>
<organism evidence="11 12">
    <name type="scientific">Fuerstiella marisgermanici</name>
    <dbReference type="NCBI Taxonomy" id="1891926"/>
    <lineage>
        <taxon>Bacteria</taxon>
        <taxon>Pseudomonadati</taxon>
        <taxon>Planctomycetota</taxon>
        <taxon>Planctomycetia</taxon>
        <taxon>Planctomycetales</taxon>
        <taxon>Planctomycetaceae</taxon>
        <taxon>Fuerstiella</taxon>
    </lineage>
</organism>
<dbReference type="PANTHER" id="PTHR42743:SF11">
    <property type="entry name" value="AMINODEOXYCHORISMATE LYASE"/>
    <property type="match status" value="1"/>
</dbReference>
<reference evidence="11 12" key="1">
    <citation type="journal article" date="2016" name="Front. Microbiol.">
        <title>Fuerstia marisgermanicae gen. nov., sp. nov., an Unusual Member of the Phylum Planctomycetes from the German Wadden Sea.</title>
        <authorList>
            <person name="Kohn T."/>
            <person name="Heuer A."/>
            <person name="Jogler M."/>
            <person name="Vollmers J."/>
            <person name="Boedeker C."/>
            <person name="Bunk B."/>
            <person name="Rast P."/>
            <person name="Borchert D."/>
            <person name="Glockner I."/>
            <person name="Freese H.M."/>
            <person name="Klenk H.P."/>
            <person name="Overmann J."/>
            <person name="Kaster A.K."/>
            <person name="Rohde M."/>
            <person name="Wiegand S."/>
            <person name="Jogler C."/>
        </authorList>
    </citation>
    <scope>NUCLEOTIDE SEQUENCE [LARGE SCALE GENOMIC DNA]</scope>
    <source>
        <strain evidence="11 12">NH11</strain>
    </source>
</reference>
<dbReference type="Gene3D" id="3.20.10.10">
    <property type="entry name" value="D-amino Acid Aminotransferase, subunit A, domain 2"/>
    <property type="match status" value="1"/>
</dbReference>
<accession>A0A1P8W8S8</accession>
<dbReference type="GO" id="GO:0008652">
    <property type="term" value="P:amino acid biosynthetic process"/>
    <property type="evidence" value="ECO:0007669"/>
    <property type="project" value="UniProtKB-ARBA"/>
</dbReference>
<dbReference type="GO" id="GO:0046394">
    <property type="term" value="P:carboxylic acid biosynthetic process"/>
    <property type="evidence" value="ECO:0007669"/>
    <property type="project" value="UniProtKB-ARBA"/>
</dbReference>
<evidence type="ECO:0000256" key="8">
    <source>
        <dbReference type="ARBA" id="ARBA00048212"/>
    </source>
</evidence>
<dbReference type="KEGG" id="fmr:Fuma_00040"/>
<sequence length="306" mass="33765">MTEGSQSRMVYLSGEMVPEAEARISIFDSSVLLGHCVTESSRTFQHRPFLLEQHIDRLYRSLKVARIHLQHTPAELLQITLNVLDANRPMMATGDDCWIVHNISAGSLKLGPGSNQVNPATVMIFTNHLALRGWARFYTDGCHAVTSMSRAVPSQTLDARIKNRSRMAYTIADAEARLVDPDAQCVILDIDGNVSENKGGNLFVVSDGELRTPSTDNCLAGLSRQTVIELAQEQGLVVREMKLQMYDLYTADEVFFTSTPYCMMPATKFNGLPIGDGCVGGITQQLLAAWSERVGMDIVAQAQRQI</sequence>
<dbReference type="EC" id="2.6.1.42" evidence="6"/>
<dbReference type="Pfam" id="PF01063">
    <property type="entry name" value="Aminotran_4"/>
    <property type="match status" value="1"/>
</dbReference>
<evidence type="ECO:0000256" key="10">
    <source>
        <dbReference type="ARBA" id="ARBA00049229"/>
    </source>
</evidence>
<dbReference type="SUPFAM" id="SSF56752">
    <property type="entry name" value="D-aminoacid aminotransferase-like PLP-dependent enzymes"/>
    <property type="match status" value="1"/>
</dbReference>
<dbReference type="InterPro" id="IPR036038">
    <property type="entry name" value="Aminotransferase-like"/>
</dbReference>
<comment type="pathway">
    <text evidence="4">Amino-acid biosynthesis; L-leucine biosynthesis; L-leucine from 3-methyl-2-oxobutanoate: step 4/4.</text>
</comment>